<dbReference type="AlphaFoldDB" id="A0A1Y2HYS0"/>
<comment type="caution">
    <text evidence="2">The sequence shown here is derived from an EMBL/GenBank/DDBJ whole genome shotgun (WGS) entry which is preliminary data.</text>
</comment>
<organism evidence="2 3">
    <name type="scientific">Catenaria anguillulae PL171</name>
    <dbReference type="NCBI Taxonomy" id="765915"/>
    <lineage>
        <taxon>Eukaryota</taxon>
        <taxon>Fungi</taxon>
        <taxon>Fungi incertae sedis</taxon>
        <taxon>Blastocladiomycota</taxon>
        <taxon>Blastocladiomycetes</taxon>
        <taxon>Blastocladiales</taxon>
        <taxon>Catenariaceae</taxon>
        <taxon>Catenaria</taxon>
    </lineage>
</organism>
<evidence type="ECO:0000313" key="3">
    <source>
        <dbReference type="Proteomes" id="UP000193411"/>
    </source>
</evidence>
<evidence type="ECO:0000256" key="1">
    <source>
        <dbReference type="SAM" id="MobiDB-lite"/>
    </source>
</evidence>
<reference evidence="2 3" key="1">
    <citation type="submission" date="2016-07" db="EMBL/GenBank/DDBJ databases">
        <title>Pervasive Adenine N6-methylation of Active Genes in Fungi.</title>
        <authorList>
            <consortium name="DOE Joint Genome Institute"/>
            <person name="Mondo S.J."/>
            <person name="Dannebaum R.O."/>
            <person name="Kuo R.C."/>
            <person name="Labutti K."/>
            <person name="Haridas S."/>
            <person name="Kuo A."/>
            <person name="Salamov A."/>
            <person name="Ahrendt S.R."/>
            <person name="Lipzen A."/>
            <person name="Sullivan W."/>
            <person name="Andreopoulos W.B."/>
            <person name="Clum A."/>
            <person name="Lindquist E."/>
            <person name="Daum C."/>
            <person name="Ramamoorthy G.K."/>
            <person name="Gryganskyi A."/>
            <person name="Culley D."/>
            <person name="Magnuson J.K."/>
            <person name="James T.Y."/>
            <person name="O'Malley M.A."/>
            <person name="Stajich J.E."/>
            <person name="Spatafora J.W."/>
            <person name="Visel A."/>
            <person name="Grigoriev I.V."/>
        </authorList>
    </citation>
    <scope>NUCLEOTIDE SEQUENCE [LARGE SCALE GENOMIC DNA]</scope>
    <source>
        <strain evidence="2 3">PL171</strain>
    </source>
</reference>
<protein>
    <recommendedName>
        <fullName evidence="4">F-box domain-containing protein</fullName>
    </recommendedName>
</protein>
<evidence type="ECO:0000313" key="2">
    <source>
        <dbReference type="EMBL" id="ORZ38302.1"/>
    </source>
</evidence>
<feature type="compositionally biased region" description="Low complexity" evidence="1">
    <location>
        <begin position="28"/>
        <end position="37"/>
    </location>
</feature>
<accession>A0A1Y2HYS0</accession>
<sequence length="903" mass="99054">MHTLHRILSSLSIVETADSAEEHPPSSPATATAPAHADCQEPSSAPTPANVAEARAPITLKALPAAVLERIGTYLRFDPDRTMLAGNQATLAALAKTCRHICNAITPILYKAPILNRLQALTLLESLLNDRPDLAARVQRLVLAPSFADMASLDLIGLIIPAKWRSKGSVPSIALFEEQGPTAARMLLTSWMTHFATLCAELRHIDWSLATDMPPQYAFGFTNLATLLRERRGSFRAPAHVDWPVSCIRATDPGHPRKSVVYFVNSLDYANRTLDIHNVTDARHLMTYNLAPIDDLIVGGPAEMKKWKIRNVDLVDQHQFDPFNVFESQLPMPPLEAFGLSLHGHIFELNKQRMSPSSSALGTTVFVSTCGPCAVHDLLKRRGYSASQCTGLKLSLPQHNLPVDKEQEPMLVRLMQNIFSMDSKGLDRMCSLPLVNVRSLTLGTPFFAFATSAESLKSLHKFSTALPNLESLVIHSACTSIGDILISLDPLLRRPANRVKELTIMRTSSHPARRELTCPPALPPKSTFSKNSNLRLDQATPGHLRQLILFDPKPTETIAIHPGLLLGIERLNVRGVCLLVAPPHLASATSASFPYHTLPGNPSGRHPNLFTSMPLPNLRSLAMDADRELAAAADDPDIDNLDQLLPTCPQLESLVLSATRQEYFTRAGFVLDVMDKYAASLRNVAIMQTVLSDAELDKLGTLLAKRTDAWRVRRVMLVNRKPLRANDDDKPFVDRLEAGGFDKERVMMFGDLATTCVSHVLVPADRAASSTLTMRPPSTLSRHPGYVKHEQMVRNKGSRPGTACVCGKMVMGKKKSDLGTKVWITPTGLDVVCAECVEGKVKPVRVWDLSGQEGGGRIEMRQAKHLTPGDVGKSMHVDFSVHMAHGVWGVGERSVLCAVTWLE</sequence>
<proteinExistence type="predicted"/>
<dbReference type="EMBL" id="MCFL01000009">
    <property type="protein sequence ID" value="ORZ38302.1"/>
    <property type="molecule type" value="Genomic_DNA"/>
</dbReference>
<dbReference type="Proteomes" id="UP000193411">
    <property type="component" value="Unassembled WGS sequence"/>
</dbReference>
<keyword evidence="3" id="KW-1185">Reference proteome</keyword>
<gene>
    <name evidence="2" type="ORF">BCR44DRAFT_60028</name>
</gene>
<feature type="region of interest" description="Disordered" evidence="1">
    <location>
        <begin position="17"/>
        <end position="48"/>
    </location>
</feature>
<evidence type="ECO:0008006" key="4">
    <source>
        <dbReference type="Google" id="ProtNLM"/>
    </source>
</evidence>
<name>A0A1Y2HYS0_9FUNG</name>